<dbReference type="SMART" id="SM00729">
    <property type="entry name" value="Elp3"/>
    <property type="match status" value="1"/>
</dbReference>
<dbReference type="HAMAP" id="MF_01225_B">
    <property type="entry name" value="MoaA_B"/>
    <property type="match status" value="1"/>
</dbReference>
<dbReference type="InterPro" id="IPR040064">
    <property type="entry name" value="MoaA-like"/>
</dbReference>
<dbReference type="Proteomes" id="UP000695000">
    <property type="component" value="Unplaced"/>
</dbReference>
<organism evidence="15 16">
    <name type="scientific">Nicrophorus vespilloides</name>
    <name type="common">Boreal carrion beetle</name>
    <dbReference type="NCBI Taxonomy" id="110193"/>
    <lineage>
        <taxon>Eukaryota</taxon>
        <taxon>Metazoa</taxon>
        <taxon>Ecdysozoa</taxon>
        <taxon>Arthropoda</taxon>
        <taxon>Hexapoda</taxon>
        <taxon>Insecta</taxon>
        <taxon>Pterygota</taxon>
        <taxon>Neoptera</taxon>
        <taxon>Endopterygota</taxon>
        <taxon>Coleoptera</taxon>
        <taxon>Polyphaga</taxon>
        <taxon>Staphyliniformia</taxon>
        <taxon>Silphidae</taxon>
        <taxon>Nicrophorinae</taxon>
        <taxon>Nicrophorus</taxon>
    </lineage>
</organism>
<dbReference type="NCBIfam" id="NF001199">
    <property type="entry name" value="PRK00164.2-1"/>
    <property type="match status" value="1"/>
</dbReference>
<dbReference type="Pfam" id="PF06463">
    <property type="entry name" value="Mob_synth_C"/>
    <property type="match status" value="1"/>
</dbReference>
<name>A0ABM1N399_NICVS</name>
<comment type="pathway">
    <text evidence="2">Cofactor biosynthesis; molybdopterin biosynthesis.</text>
</comment>
<keyword evidence="6" id="KW-0479">Metal-binding</keyword>
<dbReference type="InterPro" id="IPR013785">
    <property type="entry name" value="Aldolase_TIM"/>
</dbReference>
<evidence type="ECO:0000313" key="16">
    <source>
        <dbReference type="RefSeq" id="XP_017781299.1"/>
    </source>
</evidence>
<evidence type="ECO:0000256" key="9">
    <source>
        <dbReference type="ARBA" id="ARBA00023014"/>
    </source>
</evidence>
<dbReference type="InterPro" id="IPR058240">
    <property type="entry name" value="rSAM_sf"/>
</dbReference>
<keyword evidence="9" id="KW-0411">Iron-sulfur</keyword>
<dbReference type="SFLD" id="SFLDG01386">
    <property type="entry name" value="main_SPASM_domain-containing"/>
    <property type="match status" value="1"/>
</dbReference>
<dbReference type="PROSITE" id="PS01305">
    <property type="entry name" value="MOAA_NIFB_PQQE"/>
    <property type="match status" value="1"/>
</dbReference>
<evidence type="ECO:0000256" key="12">
    <source>
        <dbReference type="ARBA" id="ARBA00023239"/>
    </source>
</evidence>
<keyword evidence="15" id="KW-1185">Reference proteome</keyword>
<evidence type="ECO:0000259" key="14">
    <source>
        <dbReference type="PROSITE" id="PS51918"/>
    </source>
</evidence>
<dbReference type="Pfam" id="PF04055">
    <property type="entry name" value="Radical_SAM"/>
    <property type="match status" value="1"/>
</dbReference>
<feature type="domain" description="Radical SAM core" evidence="14">
    <location>
        <begin position="39"/>
        <end position="252"/>
    </location>
</feature>
<keyword evidence="12" id="KW-0456">Lyase</keyword>
<evidence type="ECO:0000256" key="5">
    <source>
        <dbReference type="ARBA" id="ARBA00022691"/>
    </source>
</evidence>
<dbReference type="Gene3D" id="3.20.20.70">
    <property type="entry name" value="Aldolase class I"/>
    <property type="match status" value="1"/>
</dbReference>
<sequence>MMLRPKFSSLSMIYRNYGAGTQKFATGAKKEPLPSLSDTFGRFHSYLRISLTERCNLRCQYCMPAEGVALSPKSELLTTEEIARIARLFVANGVDKIRLTGGEPTVRRDLIDIIASLKSIEGLETVAMTTNGLVLTRQLVALQRAGLDIINVSLDTLSADKFERITRRKGWDRVMMGIDLGVQLGFNPVKINCVVMKGFNDNEICDFVRLTEEKNVDVRFIEYMPFSGNKWEMEKMVSYKEMVEKIRKRWPDFHALRNGPNDTSKAWKVPGAMGQVGFITSMSEHFCGSCNRLRITADGNLKVCLFGNTEVSLRDAMRAGSSDDDLTALISAAVKRKKKQHAGMLNLSHMENRPMILIGG</sequence>
<dbReference type="PANTHER" id="PTHR22960:SF0">
    <property type="entry name" value="MOLYBDENUM COFACTOR BIOSYNTHESIS PROTEIN 1"/>
    <property type="match status" value="1"/>
</dbReference>
<keyword evidence="8" id="KW-0408">Iron</keyword>
<protein>
    <recommendedName>
        <fullName evidence="3">GTP 3',8-cyclase</fullName>
        <ecNumber evidence="3">4.1.99.22</ecNumber>
    </recommendedName>
</protein>
<dbReference type="SUPFAM" id="SSF102114">
    <property type="entry name" value="Radical SAM enzymes"/>
    <property type="match status" value="1"/>
</dbReference>
<dbReference type="InterPro" id="IPR007197">
    <property type="entry name" value="rSAM"/>
</dbReference>
<evidence type="ECO:0000256" key="4">
    <source>
        <dbReference type="ARBA" id="ARBA00022485"/>
    </source>
</evidence>
<dbReference type="SFLD" id="SFLDG01383">
    <property type="entry name" value="cyclic_pyranopterin_phosphate"/>
    <property type="match status" value="1"/>
</dbReference>
<dbReference type="GeneID" id="108566091"/>
<keyword evidence="10" id="KW-0342">GTP-binding</keyword>
<keyword evidence="7" id="KW-0547">Nucleotide-binding</keyword>
<evidence type="ECO:0000256" key="11">
    <source>
        <dbReference type="ARBA" id="ARBA00023150"/>
    </source>
</evidence>
<dbReference type="InterPro" id="IPR000385">
    <property type="entry name" value="MoaA_NifB_PqqE_Fe-S-bd_CS"/>
</dbReference>
<keyword evidence="11" id="KW-0501">Molybdenum cofactor biosynthesis</keyword>
<evidence type="ECO:0000256" key="7">
    <source>
        <dbReference type="ARBA" id="ARBA00022741"/>
    </source>
</evidence>
<dbReference type="InterPro" id="IPR006638">
    <property type="entry name" value="Elp3/MiaA/NifB-like_rSAM"/>
</dbReference>
<dbReference type="RefSeq" id="XP_017781299.1">
    <property type="nucleotide sequence ID" value="XM_017925810.1"/>
</dbReference>
<dbReference type="CDD" id="cd01335">
    <property type="entry name" value="Radical_SAM"/>
    <property type="match status" value="1"/>
</dbReference>
<accession>A0ABM1N399</accession>
<dbReference type="NCBIfam" id="TIGR02666">
    <property type="entry name" value="moaA"/>
    <property type="match status" value="1"/>
</dbReference>
<evidence type="ECO:0000256" key="10">
    <source>
        <dbReference type="ARBA" id="ARBA00023134"/>
    </source>
</evidence>
<gene>
    <name evidence="16" type="primary">LOC108566091</name>
</gene>
<keyword evidence="4" id="KW-0004">4Fe-4S</keyword>
<dbReference type="InterPro" id="IPR050105">
    <property type="entry name" value="MoCo_biosynth_MoaA/MoaC"/>
</dbReference>
<dbReference type="EC" id="4.1.99.22" evidence="3"/>
<evidence type="ECO:0000256" key="6">
    <source>
        <dbReference type="ARBA" id="ARBA00022723"/>
    </source>
</evidence>
<evidence type="ECO:0000256" key="3">
    <source>
        <dbReference type="ARBA" id="ARBA00012167"/>
    </source>
</evidence>
<evidence type="ECO:0000256" key="13">
    <source>
        <dbReference type="ARBA" id="ARBA00048697"/>
    </source>
</evidence>
<dbReference type="SFLD" id="SFLDS00029">
    <property type="entry name" value="Radical_SAM"/>
    <property type="match status" value="1"/>
</dbReference>
<dbReference type="CDD" id="cd21117">
    <property type="entry name" value="Twitch_MoaA"/>
    <property type="match status" value="1"/>
</dbReference>
<evidence type="ECO:0000256" key="2">
    <source>
        <dbReference type="ARBA" id="ARBA00005046"/>
    </source>
</evidence>
<dbReference type="InterPro" id="IPR013483">
    <property type="entry name" value="MoaA"/>
</dbReference>
<dbReference type="PROSITE" id="PS51918">
    <property type="entry name" value="RADICAL_SAM"/>
    <property type="match status" value="1"/>
</dbReference>
<evidence type="ECO:0000256" key="8">
    <source>
        <dbReference type="ARBA" id="ARBA00023004"/>
    </source>
</evidence>
<dbReference type="PANTHER" id="PTHR22960">
    <property type="entry name" value="MOLYBDOPTERIN COFACTOR SYNTHESIS PROTEIN A"/>
    <property type="match status" value="1"/>
</dbReference>
<reference evidence="16" key="1">
    <citation type="submission" date="2025-08" db="UniProtKB">
        <authorList>
            <consortium name="RefSeq"/>
        </authorList>
    </citation>
    <scope>IDENTIFICATION</scope>
    <source>
        <tissue evidence="16">Whole Larva</tissue>
    </source>
</reference>
<keyword evidence="5" id="KW-0949">S-adenosyl-L-methionine</keyword>
<dbReference type="InterPro" id="IPR010505">
    <property type="entry name" value="MoaA_twitch"/>
</dbReference>
<dbReference type="SFLD" id="SFLDG01067">
    <property type="entry name" value="SPASM/twitch_domain_containing"/>
    <property type="match status" value="1"/>
</dbReference>
<evidence type="ECO:0000313" key="15">
    <source>
        <dbReference type="Proteomes" id="UP000695000"/>
    </source>
</evidence>
<evidence type="ECO:0000256" key="1">
    <source>
        <dbReference type="ARBA" id="ARBA00001966"/>
    </source>
</evidence>
<comment type="cofactor">
    <cofactor evidence="1">
        <name>[4Fe-4S] cluster</name>
        <dbReference type="ChEBI" id="CHEBI:49883"/>
    </cofactor>
</comment>
<comment type="catalytic activity">
    <reaction evidence="13">
        <text>GTP + AH2 + S-adenosyl-L-methionine = (8S)-3',8-cyclo-7,8-dihydroguanosine 5'-triphosphate + 5'-deoxyadenosine + L-methionine + A + H(+)</text>
        <dbReference type="Rhea" id="RHEA:49576"/>
        <dbReference type="ChEBI" id="CHEBI:13193"/>
        <dbReference type="ChEBI" id="CHEBI:15378"/>
        <dbReference type="ChEBI" id="CHEBI:17319"/>
        <dbReference type="ChEBI" id="CHEBI:17499"/>
        <dbReference type="ChEBI" id="CHEBI:37565"/>
        <dbReference type="ChEBI" id="CHEBI:57844"/>
        <dbReference type="ChEBI" id="CHEBI:59789"/>
        <dbReference type="ChEBI" id="CHEBI:131766"/>
        <dbReference type="EC" id="4.1.99.22"/>
    </reaction>
</comment>
<proteinExistence type="inferred from homology"/>